<dbReference type="KEGG" id="ial:IALB_2955"/>
<dbReference type="Pfam" id="PF00557">
    <property type="entry name" value="Peptidase_M24"/>
    <property type="match status" value="1"/>
</dbReference>
<protein>
    <submittedName>
        <fullName evidence="2">Xaa-Pro aminopeptidase</fullName>
    </submittedName>
</protein>
<keyword evidence="2" id="KW-0031">Aminopeptidase</keyword>
<dbReference type="InterPro" id="IPR029149">
    <property type="entry name" value="Creatin/AminoP/Spt16_N"/>
</dbReference>
<dbReference type="HOGENOM" id="CLU_017266_4_2_10"/>
<proteinExistence type="predicted"/>
<accession>I0ANV1</accession>
<sequence length="396" mass="44649">MSNQIIKEKILQAVEILNEKNIDMWITFVRETKVTKDPMIDMIVGEHSTWQSAFIINRDGETAAIVGSIEEENIVKTGLFQKVIGYVKSVKEPLLEYLNDKNPKSIAINYSKNSVLSDGLTYGMYLLLNDYLEGTEFKNRLVSAEEIISALRGRKSDSELSIMKEAITETLKIFDAVTKFIKPGLTEKDVAEYVKKIMKEKGFQPAWDEETCPAVFTGPNPASAHSGPTDRKIEKGHLVNMDFGIKYKGYCSDLQRTWYVLRDGETKAPAEVQKGFEVIRDAIQKVADAIKPGVTGVEMDDIARNYITDQGYPEYPHGLGHQVGREVHDGGAGLFPRWERYGNTPFMKLEERQVFTIEPRLPVEGFGVATIEEEVVITRDGCEFLSPPQKELILIK</sequence>
<keyword evidence="3" id="KW-1185">Reference proteome</keyword>
<dbReference type="PANTHER" id="PTHR46112">
    <property type="entry name" value="AMINOPEPTIDASE"/>
    <property type="match status" value="1"/>
</dbReference>
<organism evidence="2 3">
    <name type="scientific">Ignavibacterium album (strain DSM 19864 / JCM 16511 / NBRC 101810 / Mat9-16)</name>
    <dbReference type="NCBI Taxonomy" id="945713"/>
    <lineage>
        <taxon>Bacteria</taxon>
        <taxon>Pseudomonadati</taxon>
        <taxon>Ignavibacteriota</taxon>
        <taxon>Ignavibacteria</taxon>
        <taxon>Ignavibacteriales</taxon>
        <taxon>Ignavibacteriaceae</taxon>
        <taxon>Ignavibacterium</taxon>
    </lineage>
</organism>
<dbReference type="EMBL" id="CP003418">
    <property type="protein sequence ID" value="AFH50658.1"/>
    <property type="molecule type" value="Genomic_DNA"/>
</dbReference>
<dbReference type="InterPro" id="IPR036005">
    <property type="entry name" value="Creatinase/aminopeptidase-like"/>
</dbReference>
<dbReference type="Gene3D" id="3.90.230.10">
    <property type="entry name" value="Creatinase/methionine aminopeptidase superfamily"/>
    <property type="match status" value="1"/>
</dbReference>
<dbReference type="SUPFAM" id="SSF53092">
    <property type="entry name" value="Creatinase/prolidase N-terminal domain"/>
    <property type="match status" value="1"/>
</dbReference>
<dbReference type="PANTHER" id="PTHR46112:SF8">
    <property type="entry name" value="CYTOPLASMIC PEPTIDASE PEPQ-RELATED"/>
    <property type="match status" value="1"/>
</dbReference>
<gene>
    <name evidence="2" type="ordered locus">IALB_2955</name>
</gene>
<name>I0ANV1_IGNAJ</name>
<dbReference type="InterPro" id="IPR050659">
    <property type="entry name" value="Peptidase_M24B"/>
</dbReference>
<evidence type="ECO:0000313" key="3">
    <source>
        <dbReference type="Proteomes" id="UP000007394"/>
    </source>
</evidence>
<dbReference type="RefSeq" id="WP_014561797.1">
    <property type="nucleotide sequence ID" value="NC_017464.1"/>
</dbReference>
<dbReference type="GO" id="GO:0004177">
    <property type="term" value="F:aminopeptidase activity"/>
    <property type="evidence" value="ECO:0007669"/>
    <property type="project" value="UniProtKB-KW"/>
</dbReference>
<dbReference type="AlphaFoldDB" id="I0ANV1"/>
<feature type="domain" description="Peptidase M24" evidence="1">
    <location>
        <begin position="162"/>
        <end position="378"/>
    </location>
</feature>
<keyword evidence="2" id="KW-0378">Hydrolase</keyword>
<dbReference type="SUPFAM" id="SSF55920">
    <property type="entry name" value="Creatinase/aminopeptidase"/>
    <property type="match status" value="1"/>
</dbReference>
<dbReference type="OrthoDB" id="9765815at2"/>
<evidence type="ECO:0000313" key="2">
    <source>
        <dbReference type="EMBL" id="AFH50658.1"/>
    </source>
</evidence>
<dbReference type="Proteomes" id="UP000007394">
    <property type="component" value="Chromosome"/>
</dbReference>
<dbReference type="STRING" id="945713.IALB_2955"/>
<dbReference type="InterPro" id="IPR000994">
    <property type="entry name" value="Pept_M24"/>
</dbReference>
<keyword evidence="2" id="KW-0645">Protease</keyword>
<evidence type="ECO:0000259" key="1">
    <source>
        <dbReference type="Pfam" id="PF00557"/>
    </source>
</evidence>
<reference evidence="2 3" key="1">
    <citation type="journal article" date="2012" name="Front. Microbiol.">
        <title>Complete genome of Ignavibacterium album, a metabolically versatile, flagellated, facultative anaerobe from the phylum Chlorobi.</title>
        <authorList>
            <person name="Liu Z."/>
            <person name="Frigaard N.-U."/>
            <person name="Vogl K."/>
            <person name="Iino T."/>
            <person name="Ohkuma M."/>
            <person name="Overmann J."/>
            <person name="Bryant D.A."/>
        </authorList>
    </citation>
    <scope>NUCLEOTIDE SEQUENCE [LARGE SCALE GENOMIC DNA]</scope>
    <source>
        <strain evidence="3">DSM 19864 / JCM 16511 / NBRC 101810 / Mat9-16</strain>
    </source>
</reference>
<dbReference type="eggNOG" id="COG0006">
    <property type="taxonomic scope" value="Bacteria"/>
</dbReference>